<dbReference type="KEGG" id="mlir:LPB04_22880"/>
<accession>A0A7L9U3N5</accession>
<evidence type="ECO:0000313" key="1">
    <source>
        <dbReference type="EMBL" id="QOL49683.1"/>
    </source>
</evidence>
<dbReference type="Proteomes" id="UP000593875">
    <property type="component" value="Chromosome"/>
</dbReference>
<sequence>MLQANEIQQRYSHLQQTIGEAEQACKSSQDTPPEMRACIERISREVKQARDVMQSNDEARIVQCVDSLEDMGDEAKRISRSSPQMPAHLEAVVTRVHAELSDFKHKLH</sequence>
<gene>
    <name evidence="1" type="ORF">LPB04_22880</name>
</gene>
<proteinExistence type="predicted"/>
<evidence type="ECO:0000313" key="2">
    <source>
        <dbReference type="Proteomes" id="UP000593875"/>
    </source>
</evidence>
<dbReference type="AlphaFoldDB" id="A0A7L9U3N5"/>
<dbReference type="EMBL" id="CP062941">
    <property type="protein sequence ID" value="QOL49683.1"/>
    <property type="molecule type" value="Genomic_DNA"/>
</dbReference>
<protein>
    <submittedName>
        <fullName evidence="1">Uncharacterized protein</fullName>
    </submittedName>
</protein>
<dbReference type="RefSeq" id="WP_193686717.1">
    <property type="nucleotide sequence ID" value="NZ_CP062941.1"/>
</dbReference>
<keyword evidence="2" id="KW-1185">Reference proteome</keyword>
<organism evidence="1 2">
    <name type="scientific">Massilia litorea</name>
    <dbReference type="NCBI Taxonomy" id="2769491"/>
    <lineage>
        <taxon>Bacteria</taxon>
        <taxon>Pseudomonadati</taxon>
        <taxon>Pseudomonadota</taxon>
        <taxon>Betaproteobacteria</taxon>
        <taxon>Burkholderiales</taxon>
        <taxon>Oxalobacteraceae</taxon>
        <taxon>Telluria group</taxon>
        <taxon>Massilia</taxon>
    </lineage>
</organism>
<reference evidence="1 2" key="1">
    <citation type="submission" date="2020-10" db="EMBL/GenBank/DDBJ databases">
        <title>Genome sequencing of Massilia sp. LPB0304.</title>
        <authorList>
            <person name="Kim J."/>
        </authorList>
    </citation>
    <scope>NUCLEOTIDE SEQUENCE [LARGE SCALE GENOMIC DNA]</scope>
    <source>
        <strain evidence="1 2">LPB0304</strain>
    </source>
</reference>
<name>A0A7L9U3N5_9BURK</name>